<evidence type="ECO:0000256" key="2">
    <source>
        <dbReference type="ARBA" id="ARBA00022759"/>
    </source>
</evidence>
<dbReference type="PANTHER" id="PTHR37984:SF15">
    <property type="entry name" value="INTEGRASE CATALYTIC DOMAIN-CONTAINING PROTEIN"/>
    <property type="match status" value="1"/>
</dbReference>
<dbReference type="Pfam" id="PF03712">
    <property type="entry name" value="Cu2_monoox_C"/>
    <property type="match status" value="1"/>
</dbReference>
<evidence type="ECO:0000256" key="1">
    <source>
        <dbReference type="ARBA" id="ARBA00022722"/>
    </source>
</evidence>
<keyword evidence="6" id="KW-0863">Zinc-finger</keyword>
<dbReference type="EMBL" id="UYJE01001374">
    <property type="protein sequence ID" value="VDI01666.1"/>
    <property type="molecule type" value="Genomic_DNA"/>
</dbReference>
<dbReference type="Pfam" id="PF01082">
    <property type="entry name" value="Cu2_monooxygen"/>
    <property type="match status" value="1"/>
</dbReference>
<dbReference type="GO" id="GO:0005507">
    <property type="term" value="F:copper ion binding"/>
    <property type="evidence" value="ECO:0007669"/>
    <property type="project" value="InterPro"/>
</dbReference>
<keyword evidence="1" id="KW-0540">Nuclease</keyword>
<dbReference type="InterPro" id="IPR024548">
    <property type="entry name" value="Cu2_monoox_C"/>
</dbReference>
<dbReference type="InterPro" id="IPR014784">
    <property type="entry name" value="Cu2_ascorb_mOase-like_C"/>
</dbReference>
<evidence type="ECO:0000313" key="9">
    <source>
        <dbReference type="EMBL" id="VDI01666.1"/>
    </source>
</evidence>
<dbReference type="InterPro" id="IPR001584">
    <property type="entry name" value="Integrase_cat-core"/>
</dbReference>
<dbReference type="SUPFAM" id="SSF57756">
    <property type="entry name" value="Retrovirus zinc finger-like domains"/>
    <property type="match status" value="1"/>
</dbReference>
<evidence type="ECO:0000256" key="4">
    <source>
        <dbReference type="ARBA" id="ARBA00023157"/>
    </source>
</evidence>
<keyword evidence="2" id="KW-0255">Endonuclease</keyword>
<dbReference type="SUPFAM" id="SSF49742">
    <property type="entry name" value="PHM/PNGase F"/>
    <property type="match status" value="2"/>
</dbReference>
<keyword evidence="6" id="KW-0479">Metal-binding</keyword>
<dbReference type="GO" id="GO:0003676">
    <property type="term" value="F:nucleic acid binding"/>
    <property type="evidence" value="ECO:0007669"/>
    <property type="project" value="InterPro"/>
</dbReference>
<evidence type="ECO:0000256" key="3">
    <source>
        <dbReference type="ARBA" id="ARBA00022801"/>
    </source>
</evidence>
<gene>
    <name evidence="9" type="ORF">MGAL_10B093939</name>
</gene>
<keyword evidence="10" id="KW-1185">Reference proteome</keyword>
<dbReference type="SMART" id="SM00343">
    <property type="entry name" value="ZnF_C2HC"/>
    <property type="match status" value="1"/>
</dbReference>
<organism evidence="9 10">
    <name type="scientific">Mytilus galloprovincialis</name>
    <name type="common">Mediterranean mussel</name>
    <dbReference type="NCBI Taxonomy" id="29158"/>
    <lineage>
        <taxon>Eukaryota</taxon>
        <taxon>Metazoa</taxon>
        <taxon>Spiralia</taxon>
        <taxon>Lophotrochozoa</taxon>
        <taxon>Mollusca</taxon>
        <taxon>Bivalvia</taxon>
        <taxon>Autobranchia</taxon>
        <taxon>Pteriomorphia</taxon>
        <taxon>Mytilida</taxon>
        <taxon>Mytiloidea</taxon>
        <taxon>Mytilidae</taxon>
        <taxon>Mytilinae</taxon>
        <taxon>Mytilus</taxon>
    </lineage>
</organism>
<dbReference type="GO" id="GO:0004519">
    <property type="term" value="F:endonuclease activity"/>
    <property type="evidence" value="ECO:0007669"/>
    <property type="project" value="UniProtKB-KW"/>
</dbReference>
<evidence type="ECO:0000256" key="6">
    <source>
        <dbReference type="PROSITE-ProRule" id="PRU00047"/>
    </source>
</evidence>
<dbReference type="Pfam" id="PF00665">
    <property type="entry name" value="rve"/>
    <property type="match status" value="1"/>
</dbReference>
<feature type="domain" description="CCHC-type" evidence="7">
    <location>
        <begin position="411"/>
        <end position="425"/>
    </location>
</feature>
<dbReference type="InterPro" id="IPR001878">
    <property type="entry name" value="Znf_CCHC"/>
</dbReference>
<dbReference type="InterPro" id="IPR008977">
    <property type="entry name" value="PHM/PNGase_F_dom_sf"/>
</dbReference>
<dbReference type="PROSITE" id="PS50158">
    <property type="entry name" value="ZF_CCHC"/>
    <property type="match status" value="1"/>
</dbReference>
<name>A0A8B6C8T0_MYTGA</name>
<dbReference type="InterPro" id="IPR001969">
    <property type="entry name" value="Aspartic_peptidase_AS"/>
</dbReference>
<dbReference type="Gene3D" id="4.10.60.10">
    <property type="entry name" value="Zinc finger, CCHC-type"/>
    <property type="match status" value="1"/>
</dbReference>
<evidence type="ECO:0000313" key="10">
    <source>
        <dbReference type="Proteomes" id="UP000596742"/>
    </source>
</evidence>
<dbReference type="InterPro" id="IPR012337">
    <property type="entry name" value="RNaseH-like_sf"/>
</dbReference>
<dbReference type="Pfam" id="PF00098">
    <property type="entry name" value="zf-CCHC"/>
    <property type="match status" value="1"/>
</dbReference>
<dbReference type="FunFam" id="1.10.340.70:FF:000001">
    <property type="entry name" value="Retrovirus-related Pol polyprotein from transposon gypsy-like Protein"/>
    <property type="match status" value="1"/>
</dbReference>
<keyword evidence="3" id="KW-0378">Hydrolase</keyword>
<dbReference type="Proteomes" id="UP000596742">
    <property type="component" value="Unassembled WGS sequence"/>
</dbReference>
<dbReference type="Gene3D" id="2.60.120.310">
    <property type="entry name" value="Copper type II, ascorbate-dependent monooxygenase, N-terminal domain"/>
    <property type="match status" value="1"/>
</dbReference>
<dbReference type="InterPro" id="IPR057626">
    <property type="entry name" value="S-S_Temptin"/>
</dbReference>
<accession>A0A8B6C8T0</accession>
<dbReference type="GO" id="GO:0006508">
    <property type="term" value="P:proteolysis"/>
    <property type="evidence" value="ECO:0007669"/>
    <property type="project" value="InterPro"/>
</dbReference>
<dbReference type="InterPro" id="IPR041588">
    <property type="entry name" value="Integrase_H2C2"/>
</dbReference>
<dbReference type="PANTHER" id="PTHR37984">
    <property type="entry name" value="PROTEIN CBG26694"/>
    <property type="match status" value="1"/>
</dbReference>
<comment type="caution">
    <text evidence="9">The sequence shown here is derived from an EMBL/GenBank/DDBJ whole genome shotgun (WGS) entry which is preliminary data.</text>
</comment>
<feature type="domain" description="Integrase catalytic" evidence="8">
    <location>
        <begin position="836"/>
        <end position="939"/>
    </location>
</feature>
<dbReference type="InterPro" id="IPR036939">
    <property type="entry name" value="Cu2_ascorb_mOase_N_sf"/>
</dbReference>
<dbReference type="PROSITE" id="PS00141">
    <property type="entry name" value="ASP_PROTEASE"/>
    <property type="match status" value="1"/>
</dbReference>
<keyword evidence="5" id="KW-0325">Glycoprotein</keyword>
<evidence type="ECO:0000259" key="7">
    <source>
        <dbReference type="PROSITE" id="PS50158"/>
    </source>
</evidence>
<dbReference type="Pfam" id="PF17921">
    <property type="entry name" value="Integrase_H2C2"/>
    <property type="match status" value="1"/>
</dbReference>
<dbReference type="Gene3D" id="1.10.340.70">
    <property type="match status" value="1"/>
</dbReference>
<keyword evidence="6" id="KW-0862">Zinc</keyword>
<dbReference type="OrthoDB" id="6118021at2759"/>
<dbReference type="Pfam" id="PF24784">
    <property type="entry name" value="Temptin_C"/>
    <property type="match status" value="1"/>
</dbReference>
<dbReference type="GO" id="GO:0015074">
    <property type="term" value="P:DNA integration"/>
    <property type="evidence" value="ECO:0007669"/>
    <property type="project" value="InterPro"/>
</dbReference>
<dbReference type="GO" id="GO:0016715">
    <property type="term" value="F:oxidoreductase activity, acting on paired donors, with incorporation or reduction of molecular oxygen, reduced ascorbate as one donor, and incorporation of one atom of oxygen"/>
    <property type="evidence" value="ECO:0007669"/>
    <property type="project" value="InterPro"/>
</dbReference>
<evidence type="ECO:0000259" key="8">
    <source>
        <dbReference type="PROSITE" id="PS50994"/>
    </source>
</evidence>
<dbReference type="InterPro" id="IPR000323">
    <property type="entry name" value="Cu2_ascorb_mOase_N"/>
</dbReference>
<dbReference type="InterPro" id="IPR036875">
    <property type="entry name" value="Znf_CCHC_sf"/>
</dbReference>
<dbReference type="Gene3D" id="2.60.120.230">
    <property type="match status" value="1"/>
</dbReference>
<proteinExistence type="predicted"/>
<reference evidence="9" key="1">
    <citation type="submission" date="2018-11" db="EMBL/GenBank/DDBJ databases">
        <authorList>
            <person name="Alioto T."/>
            <person name="Alioto T."/>
        </authorList>
    </citation>
    <scope>NUCLEOTIDE SEQUENCE</scope>
</reference>
<evidence type="ECO:0000256" key="5">
    <source>
        <dbReference type="ARBA" id="ARBA00023180"/>
    </source>
</evidence>
<keyword evidence="4" id="KW-1015">Disulfide bond</keyword>
<sequence>MLEDVKALLSCVPELAFIPNGLNVKDPCDATQIWKGVGHMGPLGSGPRNSFGEDFKLNGFKWTTDLCWKDSDQDGRYNGYELGDPWCLWTPGSKQPLYPPLSHPGICEPWDSETCQSRNGSLQCNNEMPACDGINATDNSYIREKDETDKSKYRHTGNTDNSGVKIKPCQYDGSTSWTDYLSHFEMCALVNNWSENQKGLYLAVSLMGQAQAVLGDLPSEKRQNFSDLVSALEERFAPSSQTELYRVQFKERRQKASESLPELGQSIRRLSNLAYPTAPLDVRETLGKEQFIDALVDSEMRLRIKQSRPKGLNDAVRLAVELEAYNKAENKVREGRGYLRQTMNDDELDREEKITKSDSPTKDIASWMQTMEKSLSTLTTEMAKLKTSGTNVGSSYAKTRYTQSKRTNKGCYNCGKFGHLARDCRLPRRNQNNYNGNKGDGSVKTLMKTRKQNNRKTNEGAVTTASEDAGMYVKLNVGDIEAKFVVDTGATLTLVSSKLYDMLTPLDKSYLSEVKRQLLDLCFQGSIGCYRVVASEAVVIPPRSEIVINGTVCLAEGQKLPADNALLEANEHAGKDYILTARTLVRSGEKVPVRLMNTELDPKTIYPGTTIAQMSGVEQVLDGNISSNEQKHDGLRPDLQDLLDRTSDELTSKDKQKVKSLLIENQNLFASSDVDLEGPIFNDKDDDSEDHDLSLKEIQKNDHDLKIVTKWVETDERPDYKDISDKGFFLRSLWNQWNNLELRDGLIYRRFEDPATKIVKMQAIIPLSERKKVLQFSHDDKCSAHLGIHKTLAKIRQSYYWPGLQNDVRTYINGCDKCAKRKSPQKSKRAPMALVEANGPMERIATDILGELPETESGNKYILVVSDYYTKWTESFAMPNMEAKTVAKIIVEEVIVRFGVPHWIHSDQGRQFESLLFQEMCCILNIKKTRTTPYHPKSDDVKNVTLRLPLSYVPARRVSYVCSLFSLPSDAEYHVIAALPIKDNSQILHGITVFGCDSRRQFNRTDRAYLCNGIPTTPCQEIITGYTAGVPQTCMPAEAGVRIGIKGFRQVMVAFQYYNPTRRQGYTDSSGMTLYYTPKLRRFDAGVSPLEVTHFSVPPGRESFEVVSACPGDCTVLQVASPIYIVLGMNHMHRLGRKQKIEIHRGGKLQQIVTNDTNYKVVHPHYFWYKQPIQLLPGDMLKMTCEYNSTSENDTVEWDVSWRGEMCKGLLLYYPKQSWPSHHCQNYRSVPLCEIMIDAPVFGCHFRSFISNLATTNRTLVDTVIRNCGQDKSCSPLCLRMIGKVRQDPCLQGDIYDLWKETRLVKANTQLMALYDVLTKCEEFYKGLVPDTIFSDIGTVLT</sequence>
<dbReference type="InterPro" id="IPR050951">
    <property type="entry name" value="Retrovirus_Pol_polyprotein"/>
</dbReference>
<dbReference type="PROSITE" id="PS50994">
    <property type="entry name" value="INTEGRASE"/>
    <property type="match status" value="1"/>
</dbReference>
<protein>
    <submittedName>
        <fullName evidence="9">Uncharacterized protein</fullName>
    </submittedName>
</protein>
<dbReference type="SUPFAM" id="SSF53098">
    <property type="entry name" value="Ribonuclease H-like"/>
    <property type="match status" value="1"/>
</dbReference>
<dbReference type="GO" id="GO:0004190">
    <property type="term" value="F:aspartic-type endopeptidase activity"/>
    <property type="evidence" value="ECO:0007669"/>
    <property type="project" value="InterPro"/>
</dbReference>
<dbReference type="GO" id="GO:0008270">
    <property type="term" value="F:zinc ion binding"/>
    <property type="evidence" value="ECO:0007669"/>
    <property type="project" value="UniProtKB-KW"/>
</dbReference>